<evidence type="ECO:0000313" key="3">
    <source>
        <dbReference type="Proteomes" id="UP001054889"/>
    </source>
</evidence>
<protein>
    <submittedName>
        <fullName evidence="2">Uncharacterized protein</fullName>
    </submittedName>
</protein>
<evidence type="ECO:0000313" key="2">
    <source>
        <dbReference type="EMBL" id="GJN05967.1"/>
    </source>
</evidence>
<proteinExistence type="predicted"/>
<organism evidence="2 3">
    <name type="scientific">Eleusine coracana subsp. coracana</name>
    <dbReference type="NCBI Taxonomy" id="191504"/>
    <lineage>
        <taxon>Eukaryota</taxon>
        <taxon>Viridiplantae</taxon>
        <taxon>Streptophyta</taxon>
        <taxon>Embryophyta</taxon>
        <taxon>Tracheophyta</taxon>
        <taxon>Spermatophyta</taxon>
        <taxon>Magnoliopsida</taxon>
        <taxon>Liliopsida</taxon>
        <taxon>Poales</taxon>
        <taxon>Poaceae</taxon>
        <taxon>PACMAD clade</taxon>
        <taxon>Chloridoideae</taxon>
        <taxon>Cynodonteae</taxon>
        <taxon>Eleusininae</taxon>
        <taxon>Eleusine</taxon>
    </lineage>
</organism>
<reference evidence="2" key="2">
    <citation type="submission" date="2021-12" db="EMBL/GenBank/DDBJ databases">
        <title>Resequencing data analysis of finger millet.</title>
        <authorList>
            <person name="Hatakeyama M."/>
            <person name="Aluri S."/>
            <person name="Balachadran M.T."/>
            <person name="Sivarajan S.R."/>
            <person name="Poveda L."/>
            <person name="Shimizu-Inatsugi R."/>
            <person name="Schlapbach R."/>
            <person name="Sreeman S.M."/>
            <person name="Shimizu K.K."/>
        </authorList>
    </citation>
    <scope>NUCLEOTIDE SEQUENCE</scope>
</reference>
<accession>A0AAV5D769</accession>
<sequence>MVPRPAAEARVFLLLNGGDVVPTGRALSVVCLGPRPPGNQTLEYKMEVSAAALSLSASGPVPCVRRWAGHHPERRVHVRPGRVLELHRQRQRHRRGVEADDRQGLSRDQAAVETGKQWLKIALVTQ</sequence>
<feature type="region of interest" description="Disordered" evidence="1">
    <location>
        <begin position="87"/>
        <end position="109"/>
    </location>
</feature>
<dbReference type="Proteomes" id="UP001054889">
    <property type="component" value="Unassembled WGS sequence"/>
</dbReference>
<name>A0AAV5D769_ELECO</name>
<feature type="compositionally biased region" description="Basic and acidic residues" evidence="1">
    <location>
        <begin position="96"/>
        <end position="105"/>
    </location>
</feature>
<gene>
    <name evidence="2" type="primary">ga23646</name>
    <name evidence="2" type="ORF">PR202_ga23646</name>
</gene>
<comment type="caution">
    <text evidence="2">The sequence shown here is derived from an EMBL/GenBank/DDBJ whole genome shotgun (WGS) entry which is preliminary data.</text>
</comment>
<evidence type="ECO:0000256" key="1">
    <source>
        <dbReference type="SAM" id="MobiDB-lite"/>
    </source>
</evidence>
<reference evidence="2" key="1">
    <citation type="journal article" date="2018" name="DNA Res.">
        <title>Multiple hybrid de novo genome assembly of finger millet, an orphan allotetraploid crop.</title>
        <authorList>
            <person name="Hatakeyama M."/>
            <person name="Aluri S."/>
            <person name="Balachadran M.T."/>
            <person name="Sivarajan S.R."/>
            <person name="Patrignani A."/>
            <person name="Gruter S."/>
            <person name="Poveda L."/>
            <person name="Shimizu-Inatsugi R."/>
            <person name="Baeten J."/>
            <person name="Francoijs K.J."/>
            <person name="Nataraja K.N."/>
            <person name="Reddy Y.A.N."/>
            <person name="Phadnis S."/>
            <person name="Ravikumar R.L."/>
            <person name="Schlapbach R."/>
            <person name="Sreeman S.M."/>
            <person name="Shimizu K.K."/>
        </authorList>
    </citation>
    <scope>NUCLEOTIDE SEQUENCE</scope>
</reference>
<keyword evidence="3" id="KW-1185">Reference proteome</keyword>
<dbReference type="EMBL" id="BQKI01000012">
    <property type="protein sequence ID" value="GJN05967.1"/>
    <property type="molecule type" value="Genomic_DNA"/>
</dbReference>
<dbReference type="AlphaFoldDB" id="A0AAV5D769"/>